<comment type="caution">
    <text evidence="2">The sequence shown here is derived from an EMBL/GenBank/DDBJ whole genome shotgun (WGS) entry which is preliminary data.</text>
</comment>
<accession>A0AAV4ND24</accession>
<dbReference type="EMBL" id="BPLR01003217">
    <property type="protein sequence ID" value="GIX82245.1"/>
    <property type="molecule type" value="Genomic_DNA"/>
</dbReference>
<evidence type="ECO:0000313" key="2">
    <source>
        <dbReference type="EMBL" id="GIX82245.1"/>
    </source>
</evidence>
<sequence>MRVKWNRQLDGSLARRQAEEALAAAQLADREKNNTLPQIIQPKEVKHKSTPKIFKLFRRKKHRRGADEDLDSSVCCTPSEADDEDCASVSSVATVASQPVAEVCHRDRTMSLFSSFRLNFPGGKKKSKRGGSAPLFENEPRQQSIFESRSDEGEIGSHLSTNRTVQVVALGSQRLICHCCFSDLPPCQDISNYGRSRTRAKSEAVREELYFYSNETCDGKLTPCDADSLRLPDQPSIAESSKDEMGEHRTQNGDEILKSRLGTSEVRGRWLSEVQPTDRNGNLFGRYSGSSGFNVSGDKSTVMTNGKSTLLCNGTIHQNVCSTKTEKSTVMNTASSKFSQAKYFCSNLSYSVDEPSKSIVGETPYFLPSSFNSFPVVNVSEGNDRLPFTSDANLASFPTVNGFHDSEIKCAENGSFQSNEKLCHQGTGVLKCDNHSFISKDASVNVSDINYSDVNNLPDDEKQLSSVSSLQQSVVIETKEPNDLPNLSLCLVSSGDEISTCVSKFDKVFDNSNSSNALSVNNKKFYFNGVSDNAYLLDTYDILQNTSTSSAFPGTLLSSNVTKNNTSPDACVSSDTFACNITNDNFLAISNTETDVVVIPNVVSCNSAELYVSPDIVTVNRNAPADNMIEVVVTPTDIEITNENDYTKIQPCLLNYLKSKYNNILNNNMNGLNLANWMLQEVSKDFLRCSCSPGSSENRKTSVLNLNCPVLHLDNQNNNAAPETCERCYRVECLICSAHDFPLQFATGYHAAADPSFPYSMVRGKQRSEERWPASMGPSGCSSKSVTLQGSDLHTDRTDNTTRLSVGSEMLSDVAASCDTRLYERGDYPEIYDPYQDTREEGFILQEISASGENDAFEVERSTGGDLLLVSNNGYASNELHRMEVNYSAGVNGCDDSSLGLISSSSEMMREAGMASDLLTNLDLIITDGCHPVRKAVTNGFCDSRVSPSLCEENVFERNYTNSIQAMESERVADNRENSISDVSIENSTNKMTAHDGLVSLPRRSKNSMIPSLKKACLKTVNEKRFWPPKPVETIGDTTQVSIGENSTETKPETINGFQITLSSNSPADHNDRLDFSCANDENSPLLRSDYCEQVNGSDGRFSVEVSSELTERCRSEELLSSLPRLKIVPKVKDSHSRLPNRRHSATDENFNAVAHEGGKLDDGSPPTADLASCDDLKVVEDISQPGSIVLDCEVVGGVQGQPECGLQSRCASLPLVIGQVRATSPLSYSRRIHPIRDASRGGKSRIPRNMSDVG</sequence>
<keyword evidence="3" id="KW-1185">Reference proteome</keyword>
<name>A0AAV4ND24_CAEEX</name>
<feature type="compositionally biased region" description="Polar residues" evidence="1">
    <location>
        <begin position="780"/>
        <end position="792"/>
    </location>
</feature>
<dbReference type="Proteomes" id="UP001054945">
    <property type="component" value="Unassembled WGS sequence"/>
</dbReference>
<reference evidence="2 3" key="1">
    <citation type="submission" date="2021-06" db="EMBL/GenBank/DDBJ databases">
        <title>Caerostris extrusa draft genome.</title>
        <authorList>
            <person name="Kono N."/>
            <person name="Arakawa K."/>
        </authorList>
    </citation>
    <scope>NUCLEOTIDE SEQUENCE [LARGE SCALE GENOMIC DNA]</scope>
</reference>
<evidence type="ECO:0000313" key="3">
    <source>
        <dbReference type="Proteomes" id="UP001054945"/>
    </source>
</evidence>
<proteinExistence type="predicted"/>
<organism evidence="2 3">
    <name type="scientific">Caerostris extrusa</name>
    <name type="common">Bark spider</name>
    <name type="synonym">Caerostris bankana</name>
    <dbReference type="NCBI Taxonomy" id="172846"/>
    <lineage>
        <taxon>Eukaryota</taxon>
        <taxon>Metazoa</taxon>
        <taxon>Ecdysozoa</taxon>
        <taxon>Arthropoda</taxon>
        <taxon>Chelicerata</taxon>
        <taxon>Arachnida</taxon>
        <taxon>Araneae</taxon>
        <taxon>Araneomorphae</taxon>
        <taxon>Entelegynae</taxon>
        <taxon>Araneoidea</taxon>
        <taxon>Araneidae</taxon>
        <taxon>Caerostris</taxon>
    </lineage>
</organism>
<feature type="region of interest" description="Disordered" evidence="1">
    <location>
        <begin position="123"/>
        <end position="157"/>
    </location>
</feature>
<gene>
    <name evidence="2" type="primary">AVEN_162529_1</name>
    <name evidence="2" type="ORF">CEXT_678941</name>
</gene>
<feature type="region of interest" description="Disordered" evidence="1">
    <location>
        <begin position="771"/>
        <end position="800"/>
    </location>
</feature>
<evidence type="ECO:0000256" key="1">
    <source>
        <dbReference type="SAM" id="MobiDB-lite"/>
    </source>
</evidence>
<protein>
    <submittedName>
        <fullName evidence="2">Uncharacterized protein</fullName>
    </submittedName>
</protein>
<dbReference type="AlphaFoldDB" id="A0AAV4ND24"/>